<evidence type="ECO:0000313" key="1">
    <source>
        <dbReference type="EMBL" id="PIC50963.1"/>
    </source>
</evidence>
<comment type="caution">
    <text evidence="1">The sequence shown here is derived from an EMBL/GenBank/DDBJ whole genome shotgun (WGS) entry which is preliminary data.</text>
</comment>
<evidence type="ECO:0008006" key="3">
    <source>
        <dbReference type="Google" id="ProtNLM"/>
    </source>
</evidence>
<sequence>MDSKEQKDKLRQAVLEYMDPSFRFHLTLHVPALRSIEKEARLHINQLVFEDTQFFINNKTKYELKIDRKYAIEEHPFRISKIIGHDENAFGFPANANCIVMNGDVCMEKDNTRSTRSYQRLMETVKGEEPPVCESTLKLTYITGYGEITIYASSRITTIYEGMKVLIGALFGGRKMIWSVNSMGMRTKNLRWFESGEKPFVRNVKFGHYESVNVDGLTLICHPTSFPLKILNVEMDNRILDKEILVNAEYLIVRSEMVGQDMNYLDLLMISNQKIRIKGISLDTVAGLIECWLEHGRPVGTCWLFEIPQVAGEKLSRYIKNLRMNAQVIESDRRSIKLSMGRSSILSVVHGDSTLHDNEIWIVIMELQR</sequence>
<organism evidence="1 2">
    <name type="scientific">Caenorhabditis nigoni</name>
    <dbReference type="NCBI Taxonomy" id="1611254"/>
    <lineage>
        <taxon>Eukaryota</taxon>
        <taxon>Metazoa</taxon>
        <taxon>Ecdysozoa</taxon>
        <taxon>Nematoda</taxon>
        <taxon>Chromadorea</taxon>
        <taxon>Rhabditida</taxon>
        <taxon>Rhabditina</taxon>
        <taxon>Rhabditomorpha</taxon>
        <taxon>Rhabditoidea</taxon>
        <taxon>Rhabditidae</taxon>
        <taxon>Peloderinae</taxon>
        <taxon>Caenorhabditis</taxon>
    </lineage>
</organism>
<proteinExistence type="predicted"/>
<reference evidence="2" key="1">
    <citation type="submission" date="2017-10" db="EMBL/GenBank/DDBJ databases">
        <title>Rapid genome shrinkage in a self-fertile nematode reveals novel sperm competition proteins.</title>
        <authorList>
            <person name="Yin D."/>
            <person name="Schwarz E.M."/>
            <person name="Thomas C.G."/>
            <person name="Felde R.L."/>
            <person name="Korf I.F."/>
            <person name="Cutter A.D."/>
            <person name="Schartner C.M."/>
            <person name="Ralston E.J."/>
            <person name="Meyer B.J."/>
            <person name="Haag E.S."/>
        </authorList>
    </citation>
    <scope>NUCLEOTIDE SEQUENCE [LARGE SCALE GENOMIC DNA]</scope>
    <source>
        <strain evidence="2">JU1422</strain>
    </source>
</reference>
<protein>
    <recommendedName>
        <fullName evidence="3">F-box associated domain-containing protein</fullName>
    </recommendedName>
</protein>
<dbReference type="PANTHER" id="PTHR31379:SF1">
    <property type="entry name" value="F-BOX C PROTEIN-RELATED"/>
    <property type="match status" value="1"/>
</dbReference>
<evidence type="ECO:0000313" key="2">
    <source>
        <dbReference type="Proteomes" id="UP000230233"/>
    </source>
</evidence>
<gene>
    <name evidence="1" type="primary">Cnig_chr_I.g166</name>
    <name evidence="1" type="ORF">B9Z55_000166</name>
</gene>
<dbReference type="Pfam" id="PF12078">
    <property type="entry name" value="DUF3557"/>
    <property type="match status" value="1"/>
</dbReference>
<name>A0A2G5VGS6_9PELO</name>
<dbReference type="EMBL" id="PDUG01000001">
    <property type="protein sequence ID" value="PIC50963.1"/>
    <property type="molecule type" value="Genomic_DNA"/>
</dbReference>
<dbReference type="OrthoDB" id="5910451at2759"/>
<dbReference type="InterPro" id="IPR021942">
    <property type="entry name" value="DUF3557"/>
</dbReference>
<keyword evidence="2" id="KW-1185">Reference proteome</keyword>
<dbReference type="Proteomes" id="UP000230233">
    <property type="component" value="Chromosome I"/>
</dbReference>
<accession>A0A2G5VGS6</accession>
<dbReference type="PANTHER" id="PTHR31379">
    <property type="entry name" value="F-BOX C PROTEIN-RELATED-RELATED"/>
    <property type="match status" value="1"/>
</dbReference>
<dbReference type="AlphaFoldDB" id="A0A2G5VGS6"/>